<keyword evidence="2" id="KW-0067">ATP-binding</keyword>
<dbReference type="AlphaFoldDB" id="A0A3P7LIE6"/>
<protein>
    <recommendedName>
        <fullName evidence="6">Myosin motor domain-containing protein</fullName>
    </recommendedName>
</protein>
<name>A0A3P7LIE6_DIBLA</name>
<gene>
    <name evidence="7" type="ORF">DILT_LOCUS12405</name>
</gene>
<dbReference type="Gene3D" id="3.40.850.10">
    <property type="entry name" value="Kinesin motor domain"/>
    <property type="match status" value="1"/>
</dbReference>
<reference evidence="7 8" key="1">
    <citation type="submission" date="2018-11" db="EMBL/GenBank/DDBJ databases">
        <authorList>
            <consortium name="Pathogen Informatics"/>
        </authorList>
    </citation>
    <scope>NUCLEOTIDE SEQUENCE [LARGE SCALE GENOMIC DNA]</scope>
</reference>
<evidence type="ECO:0000256" key="3">
    <source>
        <dbReference type="ARBA" id="ARBA00023123"/>
    </source>
</evidence>
<sequence length="237" mass="26696">MEFSLRSIPISPESPLNMEEINQVLDPHLRSAAESILAQLGNTASTFINVRNWIRTRGTFDMLSAILSKLYSMAISEKLTRAASRRPKEVRTGDRVLFSHREGYSLGSVSEVLSSNRFRLRLDTKNQLVDALLDEIALANPEALDGLEDLLLLEHTNESTFVYNLHSRFLSSLPYTYCADLALVAINPMRELNIYTDSVSPLRITHLFLILILCAFSNANRLITFIPLSLLCLDPNQ</sequence>
<dbReference type="Proteomes" id="UP000281553">
    <property type="component" value="Unassembled WGS sequence"/>
</dbReference>
<dbReference type="EMBL" id="UYRU01066341">
    <property type="protein sequence ID" value="VDN16574.1"/>
    <property type="molecule type" value="Genomic_DNA"/>
</dbReference>
<dbReference type="GO" id="GO:0003779">
    <property type="term" value="F:actin binding"/>
    <property type="evidence" value="ECO:0007669"/>
    <property type="project" value="UniProtKB-KW"/>
</dbReference>
<dbReference type="GO" id="GO:0003774">
    <property type="term" value="F:cytoskeletal motor activity"/>
    <property type="evidence" value="ECO:0007669"/>
    <property type="project" value="InterPro"/>
</dbReference>
<keyword evidence="4" id="KW-0505">Motor protein</keyword>
<dbReference type="InterPro" id="IPR001609">
    <property type="entry name" value="Myosin_head_motor_dom-like"/>
</dbReference>
<keyword evidence="3 5" id="KW-0518">Myosin</keyword>
<evidence type="ECO:0000313" key="8">
    <source>
        <dbReference type="Proteomes" id="UP000281553"/>
    </source>
</evidence>
<dbReference type="GO" id="GO:0016459">
    <property type="term" value="C:myosin complex"/>
    <property type="evidence" value="ECO:0007669"/>
    <property type="project" value="UniProtKB-KW"/>
</dbReference>
<evidence type="ECO:0000256" key="5">
    <source>
        <dbReference type="PROSITE-ProRule" id="PRU00782"/>
    </source>
</evidence>
<evidence type="ECO:0000259" key="6">
    <source>
        <dbReference type="PROSITE" id="PS51456"/>
    </source>
</evidence>
<accession>A0A3P7LIE6</accession>
<dbReference type="InterPro" id="IPR027417">
    <property type="entry name" value="P-loop_NTPase"/>
</dbReference>
<evidence type="ECO:0000256" key="2">
    <source>
        <dbReference type="ARBA" id="ARBA00022840"/>
    </source>
</evidence>
<keyword evidence="5" id="KW-0009">Actin-binding</keyword>
<proteinExistence type="inferred from homology"/>
<comment type="caution">
    <text evidence="5">Lacks conserved residue(s) required for the propagation of feature annotation.</text>
</comment>
<feature type="domain" description="Myosin motor" evidence="6">
    <location>
        <begin position="145"/>
        <end position="237"/>
    </location>
</feature>
<keyword evidence="1" id="KW-0547">Nucleotide-binding</keyword>
<evidence type="ECO:0000313" key="7">
    <source>
        <dbReference type="EMBL" id="VDN16574.1"/>
    </source>
</evidence>
<evidence type="ECO:0000256" key="1">
    <source>
        <dbReference type="ARBA" id="ARBA00022741"/>
    </source>
</evidence>
<dbReference type="GO" id="GO:0005524">
    <property type="term" value="F:ATP binding"/>
    <property type="evidence" value="ECO:0007669"/>
    <property type="project" value="UniProtKB-KW"/>
</dbReference>
<comment type="similarity">
    <text evidence="5">Belongs to the TRAFAC class myosin-kinesin ATPase superfamily. Myosin family.</text>
</comment>
<keyword evidence="8" id="KW-1185">Reference proteome</keyword>
<evidence type="ECO:0000256" key="4">
    <source>
        <dbReference type="ARBA" id="ARBA00023175"/>
    </source>
</evidence>
<organism evidence="7 8">
    <name type="scientific">Dibothriocephalus latus</name>
    <name type="common">Fish tapeworm</name>
    <name type="synonym">Diphyllobothrium latum</name>
    <dbReference type="NCBI Taxonomy" id="60516"/>
    <lineage>
        <taxon>Eukaryota</taxon>
        <taxon>Metazoa</taxon>
        <taxon>Spiralia</taxon>
        <taxon>Lophotrochozoa</taxon>
        <taxon>Platyhelminthes</taxon>
        <taxon>Cestoda</taxon>
        <taxon>Eucestoda</taxon>
        <taxon>Diphyllobothriidea</taxon>
        <taxon>Diphyllobothriidae</taxon>
        <taxon>Dibothriocephalus</taxon>
    </lineage>
</organism>
<dbReference type="PROSITE" id="PS51456">
    <property type="entry name" value="MYOSIN_MOTOR"/>
    <property type="match status" value="1"/>
</dbReference>
<dbReference type="InterPro" id="IPR036961">
    <property type="entry name" value="Kinesin_motor_dom_sf"/>
</dbReference>
<dbReference type="SUPFAM" id="SSF52540">
    <property type="entry name" value="P-loop containing nucleoside triphosphate hydrolases"/>
    <property type="match status" value="1"/>
</dbReference>